<keyword evidence="2" id="KW-1185">Reference proteome</keyword>
<organism evidence="1 2">
    <name type="scientific">Kocuria carniphila</name>
    <dbReference type="NCBI Taxonomy" id="262208"/>
    <lineage>
        <taxon>Bacteria</taxon>
        <taxon>Bacillati</taxon>
        <taxon>Actinomycetota</taxon>
        <taxon>Actinomycetes</taxon>
        <taxon>Micrococcales</taxon>
        <taxon>Micrococcaceae</taxon>
        <taxon>Kocuria</taxon>
    </lineage>
</organism>
<evidence type="ECO:0000313" key="1">
    <source>
        <dbReference type="EMBL" id="MEX3595474.1"/>
    </source>
</evidence>
<sequence length="190" mass="21801">MAKNPEHLPPYKKWDWLWRSTFELEYRGSLLVADVDFFDFSEKIRLYRDGKFVAVDSSPARLRVDDYATVEAALSLYGMQYVRLVYLDGRRAESFRPSAGTGEDRRAKFSANHPTADRIISACSWIVLVLALVTQIPELLNFLGRLLDFTVPTFDLPGWLNTALQIGGILAGLDRALRMKFNRWIDDTHL</sequence>
<reference evidence="1 2" key="1">
    <citation type="journal article" date="2024" name="Fungal Genet. Biol.">
        <title>The porcine skin microbiome exhibits broad fungal antagonism.</title>
        <authorList>
            <person name="De La Cruz K.F."/>
            <person name="Townsend E.C."/>
            <person name="Alex Cheong J.Z."/>
            <person name="Salamzade R."/>
            <person name="Liu A."/>
            <person name="Sandstrom S."/>
            <person name="Davila E."/>
            <person name="Huang L."/>
            <person name="Xu K.H."/>
            <person name="Wu S.Y."/>
            <person name="Meudt J.J."/>
            <person name="Shanmuganayagam D."/>
            <person name="Gibson A.L.F."/>
            <person name="Kalan L.R."/>
        </authorList>
    </citation>
    <scope>NUCLEOTIDE SEQUENCE [LARGE SCALE GENOMIC DNA]</scope>
    <source>
        <strain evidence="1 2">LK2625</strain>
    </source>
</reference>
<protein>
    <recommendedName>
        <fullName evidence="3">DUF2812 domain-containing protein</fullName>
    </recommendedName>
</protein>
<accession>A0ABV3V3Z7</accession>
<dbReference type="Proteomes" id="UP001558481">
    <property type="component" value="Unassembled WGS sequence"/>
</dbReference>
<evidence type="ECO:0008006" key="3">
    <source>
        <dbReference type="Google" id="ProtNLM"/>
    </source>
</evidence>
<gene>
    <name evidence="1" type="ORF">VVR66_12200</name>
</gene>
<dbReference type="RefSeq" id="WP_095798407.1">
    <property type="nucleotide sequence ID" value="NZ_CAUREL010000017.1"/>
</dbReference>
<comment type="caution">
    <text evidence="1">The sequence shown here is derived from an EMBL/GenBank/DDBJ whole genome shotgun (WGS) entry which is preliminary data.</text>
</comment>
<evidence type="ECO:0000313" key="2">
    <source>
        <dbReference type="Proteomes" id="UP001558481"/>
    </source>
</evidence>
<name>A0ABV3V3Z7_9MICC</name>
<proteinExistence type="predicted"/>
<dbReference type="EMBL" id="JAYWLU010000013">
    <property type="protein sequence ID" value="MEX3595474.1"/>
    <property type="molecule type" value="Genomic_DNA"/>
</dbReference>